<dbReference type="InterPro" id="IPR013320">
    <property type="entry name" value="ConA-like_dom_sf"/>
</dbReference>
<dbReference type="PRINTS" id="PR00977">
    <property type="entry name" value="SCYTLDPTASE"/>
</dbReference>
<dbReference type="Pfam" id="PF01828">
    <property type="entry name" value="Peptidase_A4"/>
    <property type="match status" value="1"/>
</dbReference>
<dbReference type="InterPro" id="IPR000250">
    <property type="entry name" value="Peptidase_G1"/>
</dbReference>
<name>A0AAD4BSY5_BOLED</name>
<dbReference type="Proteomes" id="UP001194468">
    <property type="component" value="Unassembled WGS sequence"/>
</dbReference>
<dbReference type="InterPro" id="IPR038656">
    <property type="entry name" value="Peptidase_G1_sf"/>
</dbReference>
<proteinExistence type="predicted"/>
<reference evidence="2" key="1">
    <citation type="submission" date="2019-10" db="EMBL/GenBank/DDBJ databases">
        <authorList>
            <consortium name="DOE Joint Genome Institute"/>
            <person name="Kuo A."/>
            <person name="Miyauchi S."/>
            <person name="Kiss E."/>
            <person name="Drula E."/>
            <person name="Kohler A."/>
            <person name="Sanchez-Garcia M."/>
            <person name="Andreopoulos B."/>
            <person name="Barry K.W."/>
            <person name="Bonito G."/>
            <person name="Buee M."/>
            <person name="Carver A."/>
            <person name="Chen C."/>
            <person name="Cichocki N."/>
            <person name="Clum A."/>
            <person name="Culley D."/>
            <person name="Crous P.W."/>
            <person name="Fauchery L."/>
            <person name="Girlanda M."/>
            <person name="Hayes R."/>
            <person name="Keri Z."/>
            <person name="LaButti K."/>
            <person name="Lipzen A."/>
            <person name="Lombard V."/>
            <person name="Magnuson J."/>
            <person name="Maillard F."/>
            <person name="Morin E."/>
            <person name="Murat C."/>
            <person name="Nolan M."/>
            <person name="Ohm R."/>
            <person name="Pangilinan J."/>
            <person name="Pereira M."/>
            <person name="Perotto S."/>
            <person name="Peter M."/>
            <person name="Riley R."/>
            <person name="Sitrit Y."/>
            <person name="Stielow B."/>
            <person name="Szollosi G."/>
            <person name="Zifcakova L."/>
            <person name="Stursova M."/>
            <person name="Spatafora J.W."/>
            <person name="Tedersoo L."/>
            <person name="Vaario L.-M."/>
            <person name="Yamada A."/>
            <person name="Yan M."/>
            <person name="Wang P."/>
            <person name="Xu J."/>
            <person name="Bruns T."/>
            <person name="Baldrian P."/>
            <person name="Vilgalys R."/>
            <person name="Henrissat B."/>
            <person name="Grigoriev I.V."/>
            <person name="Hibbett D."/>
            <person name="Nagy L.G."/>
            <person name="Martin F.M."/>
        </authorList>
    </citation>
    <scope>NUCLEOTIDE SEQUENCE</scope>
    <source>
        <strain evidence="2">BED1</strain>
    </source>
</reference>
<feature type="signal peptide" evidence="1">
    <location>
        <begin position="1"/>
        <end position="29"/>
    </location>
</feature>
<sequence length="237" mass="24842">PTSPSVLTLSMRLISALASSLLFVPIVLAEYDPEKHQPRSFNFPWAGASLGGNEGGYATVIGNFPVPLAWGDNSPGVAITVGIGMQCPDSNISFTVGIDVLSTKNYPVSYAGEFDIGTGDFMRASVTVYSATNGSALLENLSTGGIWWQSFTAEEHAVCQQSAEWAVTALADYSTNLSVMPVPKFSTVTFVNATAQTASGASAMAGGANITNIKFNSTMLTTAMAAENVVVVAREMY</sequence>
<evidence type="ECO:0000256" key="1">
    <source>
        <dbReference type="SAM" id="SignalP"/>
    </source>
</evidence>
<organism evidence="2 3">
    <name type="scientific">Boletus edulis BED1</name>
    <dbReference type="NCBI Taxonomy" id="1328754"/>
    <lineage>
        <taxon>Eukaryota</taxon>
        <taxon>Fungi</taxon>
        <taxon>Dikarya</taxon>
        <taxon>Basidiomycota</taxon>
        <taxon>Agaricomycotina</taxon>
        <taxon>Agaricomycetes</taxon>
        <taxon>Agaricomycetidae</taxon>
        <taxon>Boletales</taxon>
        <taxon>Boletineae</taxon>
        <taxon>Boletaceae</taxon>
        <taxon>Boletoideae</taxon>
        <taxon>Boletus</taxon>
    </lineage>
</organism>
<keyword evidence="3" id="KW-1185">Reference proteome</keyword>
<feature type="non-terminal residue" evidence="2">
    <location>
        <position position="237"/>
    </location>
</feature>
<dbReference type="CDD" id="cd13426">
    <property type="entry name" value="Peptidase_G1"/>
    <property type="match status" value="1"/>
</dbReference>
<dbReference type="SUPFAM" id="SSF49899">
    <property type="entry name" value="Concanavalin A-like lectins/glucanases"/>
    <property type="match status" value="1"/>
</dbReference>
<dbReference type="EMBL" id="WHUW01000014">
    <property type="protein sequence ID" value="KAF8439327.1"/>
    <property type="molecule type" value="Genomic_DNA"/>
</dbReference>
<dbReference type="Gene3D" id="2.60.120.700">
    <property type="entry name" value="Peptidase G1"/>
    <property type="match status" value="1"/>
</dbReference>
<dbReference type="GO" id="GO:0070007">
    <property type="term" value="F:glutamic-type endopeptidase activity"/>
    <property type="evidence" value="ECO:0007669"/>
    <property type="project" value="InterPro"/>
</dbReference>
<feature type="chain" id="PRO_5042158092" evidence="1">
    <location>
        <begin position="30"/>
        <end position="237"/>
    </location>
</feature>
<evidence type="ECO:0000313" key="3">
    <source>
        <dbReference type="Proteomes" id="UP001194468"/>
    </source>
</evidence>
<keyword evidence="1" id="KW-0732">Signal</keyword>
<dbReference type="PANTHER" id="PTHR37536">
    <property type="entry name" value="PUTATIVE (AFU_ORTHOLOGUE AFUA_3G02970)-RELATED"/>
    <property type="match status" value="1"/>
</dbReference>
<dbReference type="AlphaFoldDB" id="A0AAD4BSY5"/>
<dbReference type="GO" id="GO:0006508">
    <property type="term" value="P:proteolysis"/>
    <property type="evidence" value="ECO:0007669"/>
    <property type="project" value="InterPro"/>
</dbReference>
<evidence type="ECO:0000313" key="2">
    <source>
        <dbReference type="EMBL" id="KAF8439327.1"/>
    </source>
</evidence>
<reference evidence="2" key="2">
    <citation type="journal article" date="2020" name="Nat. Commun.">
        <title>Large-scale genome sequencing of mycorrhizal fungi provides insights into the early evolution of symbiotic traits.</title>
        <authorList>
            <person name="Miyauchi S."/>
            <person name="Kiss E."/>
            <person name="Kuo A."/>
            <person name="Drula E."/>
            <person name="Kohler A."/>
            <person name="Sanchez-Garcia M."/>
            <person name="Morin E."/>
            <person name="Andreopoulos B."/>
            <person name="Barry K.W."/>
            <person name="Bonito G."/>
            <person name="Buee M."/>
            <person name="Carver A."/>
            <person name="Chen C."/>
            <person name="Cichocki N."/>
            <person name="Clum A."/>
            <person name="Culley D."/>
            <person name="Crous P.W."/>
            <person name="Fauchery L."/>
            <person name="Girlanda M."/>
            <person name="Hayes R.D."/>
            <person name="Keri Z."/>
            <person name="LaButti K."/>
            <person name="Lipzen A."/>
            <person name="Lombard V."/>
            <person name="Magnuson J."/>
            <person name="Maillard F."/>
            <person name="Murat C."/>
            <person name="Nolan M."/>
            <person name="Ohm R.A."/>
            <person name="Pangilinan J."/>
            <person name="Pereira M.F."/>
            <person name="Perotto S."/>
            <person name="Peter M."/>
            <person name="Pfister S."/>
            <person name="Riley R."/>
            <person name="Sitrit Y."/>
            <person name="Stielow J.B."/>
            <person name="Szollosi G."/>
            <person name="Zifcakova L."/>
            <person name="Stursova M."/>
            <person name="Spatafora J.W."/>
            <person name="Tedersoo L."/>
            <person name="Vaario L.M."/>
            <person name="Yamada A."/>
            <person name="Yan M."/>
            <person name="Wang P."/>
            <person name="Xu J."/>
            <person name="Bruns T."/>
            <person name="Baldrian P."/>
            <person name="Vilgalys R."/>
            <person name="Dunand C."/>
            <person name="Henrissat B."/>
            <person name="Grigoriev I.V."/>
            <person name="Hibbett D."/>
            <person name="Nagy L.G."/>
            <person name="Martin F.M."/>
        </authorList>
    </citation>
    <scope>NUCLEOTIDE SEQUENCE</scope>
    <source>
        <strain evidence="2">BED1</strain>
    </source>
</reference>
<gene>
    <name evidence="2" type="ORF">L210DRAFT_949052</name>
</gene>
<comment type="caution">
    <text evidence="2">The sequence shown here is derived from an EMBL/GenBank/DDBJ whole genome shotgun (WGS) entry which is preliminary data.</text>
</comment>
<dbReference type="PANTHER" id="PTHR37536:SF1">
    <property type="entry name" value="ASPERGILLOPEPSIN, PUTAITVE (AFU_ORTHOLOGUE AFUA_7G01200)"/>
    <property type="match status" value="1"/>
</dbReference>
<accession>A0AAD4BSY5</accession>
<protein>
    <submittedName>
        <fullName evidence="2">Peptidase A4 family-domain-containing protein</fullName>
    </submittedName>
</protein>